<dbReference type="Proteomes" id="UP000298030">
    <property type="component" value="Unassembled WGS sequence"/>
</dbReference>
<dbReference type="AlphaFoldDB" id="A0A4Y7TTC9"/>
<gene>
    <name evidence="1" type="ORF">FA13DRAFT_1726532</name>
</gene>
<keyword evidence="2" id="KW-1185">Reference proteome</keyword>
<comment type="caution">
    <text evidence="1">The sequence shown here is derived from an EMBL/GenBank/DDBJ whole genome shotgun (WGS) entry which is preliminary data.</text>
</comment>
<dbReference type="STRING" id="71717.A0A4Y7TTC9"/>
<proteinExistence type="predicted"/>
<dbReference type="EMBL" id="QPFP01000004">
    <property type="protein sequence ID" value="TEB37433.1"/>
    <property type="molecule type" value="Genomic_DNA"/>
</dbReference>
<dbReference type="OrthoDB" id="7663298at2759"/>
<evidence type="ECO:0000313" key="2">
    <source>
        <dbReference type="Proteomes" id="UP000298030"/>
    </source>
</evidence>
<protein>
    <submittedName>
        <fullName evidence="1">Uncharacterized protein</fullName>
    </submittedName>
</protein>
<accession>A0A4Y7TTC9</accession>
<organism evidence="1 2">
    <name type="scientific">Coprinellus micaceus</name>
    <name type="common">Glistening ink-cap mushroom</name>
    <name type="synonym">Coprinus micaceus</name>
    <dbReference type="NCBI Taxonomy" id="71717"/>
    <lineage>
        <taxon>Eukaryota</taxon>
        <taxon>Fungi</taxon>
        <taxon>Dikarya</taxon>
        <taxon>Basidiomycota</taxon>
        <taxon>Agaricomycotina</taxon>
        <taxon>Agaricomycetes</taxon>
        <taxon>Agaricomycetidae</taxon>
        <taxon>Agaricales</taxon>
        <taxon>Agaricineae</taxon>
        <taxon>Psathyrellaceae</taxon>
        <taxon>Coprinellus</taxon>
    </lineage>
</organism>
<evidence type="ECO:0000313" key="1">
    <source>
        <dbReference type="EMBL" id="TEB37433.1"/>
    </source>
</evidence>
<sequence>MLVALRVTKRATNDEALKSIHQILVQESQNFISSIPPTNTGMRPKTARLQNMLNCRAQSKGLAGGESQSYWSNTTCSPSPSPDIAQDASTRICAHLAGKRIVFVGPLTTYHLHNLWLEALEAHDGHPFNCPGPEFCIFHHICYPGRNGSSYLDGDKQRFPKNQELRDTQSAVLQYVLSSSLVANRNKNDYLYTRPVMDPRTNMRMRNYYWLRKARKANVLILSQAPVPAPPTTYAQYRAGEWKPCLSRLLPNFWTAPTLKEDIVSLALNVTFSVFLPSVRDVIHAIQMDNQIRNTLTIWHGHWPLEPRCTNAGLPQHLPRLEQFWTSKRDRVDPWTFYYNIQIHIQDYILPRILPHFDVLYLPISVPPGEPEVIPALDPYARKDCARNARENLESAFFSSLFEILNTERLS</sequence>
<reference evidence="1 2" key="1">
    <citation type="journal article" date="2019" name="Nat. Ecol. Evol.">
        <title>Megaphylogeny resolves global patterns of mushroom evolution.</title>
        <authorList>
            <person name="Varga T."/>
            <person name="Krizsan K."/>
            <person name="Foldi C."/>
            <person name="Dima B."/>
            <person name="Sanchez-Garcia M."/>
            <person name="Sanchez-Ramirez S."/>
            <person name="Szollosi G.J."/>
            <person name="Szarkandi J.G."/>
            <person name="Papp V."/>
            <person name="Albert L."/>
            <person name="Andreopoulos W."/>
            <person name="Angelini C."/>
            <person name="Antonin V."/>
            <person name="Barry K.W."/>
            <person name="Bougher N.L."/>
            <person name="Buchanan P."/>
            <person name="Buyck B."/>
            <person name="Bense V."/>
            <person name="Catcheside P."/>
            <person name="Chovatia M."/>
            <person name="Cooper J."/>
            <person name="Damon W."/>
            <person name="Desjardin D."/>
            <person name="Finy P."/>
            <person name="Geml J."/>
            <person name="Haridas S."/>
            <person name="Hughes K."/>
            <person name="Justo A."/>
            <person name="Karasinski D."/>
            <person name="Kautmanova I."/>
            <person name="Kiss B."/>
            <person name="Kocsube S."/>
            <person name="Kotiranta H."/>
            <person name="LaButti K.M."/>
            <person name="Lechner B.E."/>
            <person name="Liimatainen K."/>
            <person name="Lipzen A."/>
            <person name="Lukacs Z."/>
            <person name="Mihaltcheva S."/>
            <person name="Morgado L.N."/>
            <person name="Niskanen T."/>
            <person name="Noordeloos M.E."/>
            <person name="Ohm R.A."/>
            <person name="Ortiz-Santana B."/>
            <person name="Ovrebo C."/>
            <person name="Racz N."/>
            <person name="Riley R."/>
            <person name="Savchenko A."/>
            <person name="Shiryaev A."/>
            <person name="Soop K."/>
            <person name="Spirin V."/>
            <person name="Szebenyi C."/>
            <person name="Tomsovsky M."/>
            <person name="Tulloss R.E."/>
            <person name="Uehling J."/>
            <person name="Grigoriev I.V."/>
            <person name="Vagvolgyi C."/>
            <person name="Papp T."/>
            <person name="Martin F.M."/>
            <person name="Miettinen O."/>
            <person name="Hibbett D.S."/>
            <person name="Nagy L.G."/>
        </authorList>
    </citation>
    <scope>NUCLEOTIDE SEQUENCE [LARGE SCALE GENOMIC DNA]</scope>
    <source>
        <strain evidence="1 2">FP101781</strain>
    </source>
</reference>
<name>A0A4Y7TTC9_COPMI</name>